<comment type="catalytic activity">
    <reaction evidence="3">
        <text>an N-acyl-L-alpha-aminoacyl-tRNA + H2O = an N-acyl-L-amino acid + a tRNA + H(+)</text>
        <dbReference type="Rhea" id="RHEA:54448"/>
        <dbReference type="Rhea" id="RHEA-COMP:10123"/>
        <dbReference type="Rhea" id="RHEA-COMP:13883"/>
        <dbReference type="ChEBI" id="CHEBI:15377"/>
        <dbReference type="ChEBI" id="CHEBI:15378"/>
        <dbReference type="ChEBI" id="CHEBI:59874"/>
        <dbReference type="ChEBI" id="CHEBI:78442"/>
        <dbReference type="ChEBI" id="CHEBI:138191"/>
        <dbReference type="EC" id="3.1.1.29"/>
    </reaction>
</comment>
<dbReference type="EMBL" id="JANBOJ010000039">
    <property type="protein sequence ID" value="KAJ1724184.1"/>
    <property type="molecule type" value="Genomic_DNA"/>
</dbReference>
<dbReference type="InterPro" id="IPR002833">
    <property type="entry name" value="PTH2"/>
</dbReference>
<dbReference type="PANTHER" id="PTHR46194:SF1">
    <property type="entry name" value="PEPTIDYL-TRNA HYDROLASE PTRHD1-RELATED"/>
    <property type="match status" value="1"/>
</dbReference>
<evidence type="ECO:0000313" key="5">
    <source>
        <dbReference type="Proteomes" id="UP001149813"/>
    </source>
</evidence>
<evidence type="ECO:0000256" key="1">
    <source>
        <dbReference type="ARBA" id="ARBA00013260"/>
    </source>
</evidence>
<keyword evidence="5" id="KW-1185">Reference proteome</keyword>
<name>A0A9W7XZV2_9FUNG</name>
<dbReference type="InterPro" id="IPR023476">
    <property type="entry name" value="Pep_tRNA_hydro_II_dom_sf"/>
</dbReference>
<keyword evidence="2" id="KW-0378">Hydrolase</keyword>
<sequence length="151" mass="17133">MNTWSSARTSRVTAAGEHQPSYAPSPILPLSRMSEARTIFVVIRKDLQKVLNWPLGSIVTQGCHASTAVIWKYRDDERVKAYTSNLESMHKVALETKNEASLLKMAENLKQREIPFHLWIEQPENIPTCLATIPVMRSDLGDALKKCQLMR</sequence>
<evidence type="ECO:0000256" key="2">
    <source>
        <dbReference type="ARBA" id="ARBA00022801"/>
    </source>
</evidence>
<dbReference type="EC" id="3.1.1.29" evidence="1"/>
<organism evidence="4 5">
    <name type="scientific">Coemansia erecta</name>
    <dbReference type="NCBI Taxonomy" id="147472"/>
    <lineage>
        <taxon>Eukaryota</taxon>
        <taxon>Fungi</taxon>
        <taxon>Fungi incertae sedis</taxon>
        <taxon>Zoopagomycota</taxon>
        <taxon>Kickxellomycotina</taxon>
        <taxon>Kickxellomycetes</taxon>
        <taxon>Kickxellales</taxon>
        <taxon>Kickxellaceae</taxon>
        <taxon>Coemansia</taxon>
    </lineage>
</organism>
<proteinExistence type="predicted"/>
<evidence type="ECO:0000313" key="4">
    <source>
        <dbReference type="EMBL" id="KAJ1724184.1"/>
    </source>
</evidence>
<evidence type="ECO:0000256" key="3">
    <source>
        <dbReference type="ARBA" id="ARBA00048707"/>
    </source>
</evidence>
<dbReference type="Pfam" id="PF01981">
    <property type="entry name" value="PTH2"/>
    <property type="match status" value="1"/>
</dbReference>
<dbReference type="OrthoDB" id="201213at2759"/>
<protein>
    <recommendedName>
        <fullName evidence="1">peptidyl-tRNA hydrolase</fullName>
        <ecNumber evidence="1">3.1.1.29</ecNumber>
    </recommendedName>
</protein>
<dbReference type="PANTHER" id="PTHR46194">
    <property type="entry name" value="PEPTIDYL-TRNA HYDROLASE PTRHD1-RELATED"/>
    <property type="match status" value="1"/>
</dbReference>
<dbReference type="SUPFAM" id="SSF102462">
    <property type="entry name" value="Peptidyl-tRNA hydrolase II"/>
    <property type="match status" value="1"/>
</dbReference>
<reference evidence="4" key="1">
    <citation type="submission" date="2022-07" db="EMBL/GenBank/DDBJ databases">
        <title>Phylogenomic reconstructions and comparative analyses of Kickxellomycotina fungi.</title>
        <authorList>
            <person name="Reynolds N.K."/>
            <person name="Stajich J.E."/>
            <person name="Barry K."/>
            <person name="Grigoriev I.V."/>
            <person name="Crous P."/>
            <person name="Smith M.E."/>
        </authorList>
    </citation>
    <scope>NUCLEOTIDE SEQUENCE</scope>
    <source>
        <strain evidence="4">NBRC 32514</strain>
    </source>
</reference>
<comment type="caution">
    <text evidence="4">The sequence shown here is derived from an EMBL/GenBank/DDBJ whole genome shotgun (WGS) entry which is preliminary data.</text>
</comment>
<accession>A0A9W7XZV2</accession>
<dbReference type="InterPro" id="IPR042237">
    <property type="entry name" value="PTRHD1"/>
</dbReference>
<dbReference type="Gene3D" id="3.40.1490.10">
    <property type="entry name" value="Bit1"/>
    <property type="match status" value="1"/>
</dbReference>
<gene>
    <name evidence="4" type="ORF">LPJ53_001522</name>
</gene>
<dbReference type="AlphaFoldDB" id="A0A9W7XZV2"/>
<dbReference type="GO" id="GO:0004045">
    <property type="term" value="F:peptidyl-tRNA hydrolase activity"/>
    <property type="evidence" value="ECO:0007669"/>
    <property type="project" value="UniProtKB-EC"/>
</dbReference>
<dbReference type="Proteomes" id="UP001149813">
    <property type="component" value="Unassembled WGS sequence"/>
</dbReference>